<feature type="transmembrane region" description="Helical" evidence="1">
    <location>
        <begin position="320"/>
        <end position="337"/>
    </location>
</feature>
<dbReference type="RefSeq" id="WP_158186439.1">
    <property type="nucleotide sequence ID" value="NZ_CP046902.1"/>
</dbReference>
<sequence length="579" mass="64285">MQRATEQQRALVIYLALGLLQGSILWLASERWPQGSVWQALLSASIVFIVVGGWQLQMLWGQLREAGRGKLLLAAVLLPTALSGLLAVQFEQPRWYLLDEPVGTVLLWSQLALAYILTPFIQARNSAHQGGFDYNALYRHAWNNGLLLFMALVMLGVFWLLILLWAGLFRMLGVDYFIDLFSSSGFIWIASSTVVAVGLRIGLERIQVVDALRNVLQAMCRFLLPMTAVILLLFVLFLPFTGLEPLWATRHATPILLSLVFAHLALLNGVAQDGQQTADYPRPLRLLVDISSIGLLVLVALAIHALWLRIDQYGLTPDRILAALLALMALLHGLALLTAVLRRGPGWLSGLTRSNPPLALLSACLLVVMYVPALSPLQLSAVNQYQRLLDHSVPVERTDLAALRFKLGEPGRRYLEQLRQRVEQADLDETRREYLKAALQRLEGTDSYWAWTSAPAETETLPALPWLGESLDDDDGSLARAIGAHHCDATDDCALFAVDLDADGQPEVLLLRGVRPRAISVFGRRAEQWRHLGHLRMPDGSPEKNVIAERLGSGAFELIAPRYQALEIDGVRLEPVMTE</sequence>
<dbReference type="AlphaFoldDB" id="A0A6I6LR74"/>
<feature type="transmembrane region" description="Helical" evidence="1">
    <location>
        <begin position="358"/>
        <end position="377"/>
    </location>
</feature>
<feature type="transmembrane region" description="Helical" evidence="1">
    <location>
        <begin position="283"/>
        <end position="308"/>
    </location>
</feature>
<feature type="transmembrane region" description="Helical" evidence="1">
    <location>
        <begin position="71"/>
        <end position="90"/>
    </location>
</feature>
<keyword evidence="1" id="KW-0472">Membrane</keyword>
<dbReference type="EMBL" id="CP046902">
    <property type="protein sequence ID" value="QGZ28841.1"/>
    <property type="molecule type" value="Genomic_DNA"/>
</dbReference>
<evidence type="ECO:0000256" key="1">
    <source>
        <dbReference type="SAM" id="Phobius"/>
    </source>
</evidence>
<feature type="transmembrane region" description="Helical" evidence="1">
    <location>
        <begin position="40"/>
        <end position="59"/>
    </location>
</feature>
<keyword evidence="1" id="KW-0812">Transmembrane</keyword>
<dbReference type="InterPro" id="IPR025291">
    <property type="entry name" value="DUF4153"/>
</dbReference>
<dbReference type="Proteomes" id="UP000438983">
    <property type="component" value="Chromosome"/>
</dbReference>
<evidence type="ECO:0000313" key="3">
    <source>
        <dbReference type="Proteomes" id="UP000438983"/>
    </source>
</evidence>
<organism evidence="2 3">
    <name type="scientific">Stutzerimonas stutzeri</name>
    <name type="common">Pseudomonas stutzeri</name>
    <dbReference type="NCBI Taxonomy" id="316"/>
    <lineage>
        <taxon>Bacteria</taxon>
        <taxon>Pseudomonadati</taxon>
        <taxon>Pseudomonadota</taxon>
        <taxon>Gammaproteobacteria</taxon>
        <taxon>Pseudomonadales</taxon>
        <taxon>Pseudomonadaceae</taxon>
        <taxon>Stutzerimonas</taxon>
    </lineage>
</organism>
<dbReference type="OrthoDB" id="7022049at2"/>
<dbReference type="Pfam" id="PF13687">
    <property type="entry name" value="DUF4153"/>
    <property type="match status" value="1"/>
</dbReference>
<feature type="transmembrane region" description="Helical" evidence="1">
    <location>
        <begin position="180"/>
        <end position="201"/>
    </location>
</feature>
<feature type="transmembrane region" description="Helical" evidence="1">
    <location>
        <begin position="102"/>
        <end position="121"/>
    </location>
</feature>
<proteinExistence type="predicted"/>
<keyword evidence="1" id="KW-1133">Transmembrane helix</keyword>
<protein>
    <submittedName>
        <fullName evidence="2">DUF4153 domain-containing protein</fullName>
    </submittedName>
</protein>
<feature type="transmembrane region" description="Helical" evidence="1">
    <location>
        <begin position="12"/>
        <end position="28"/>
    </location>
</feature>
<name>A0A6I6LR74_STUST</name>
<feature type="transmembrane region" description="Helical" evidence="1">
    <location>
        <begin position="222"/>
        <end position="240"/>
    </location>
</feature>
<gene>
    <name evidence="2" type="ORF">GQA94_01710</name>
</gene>
<accession>A0A6I6LR74</accession>
<evidence type="ECO:0000313" key="2">
    <source>
        <dbReference type="EMBL" id="QGZ28841.1"/>
    </source>
</evidence>
<feature type="transmembrane region" description="Helical" evidence="1">
    <location>
        <begin position="142"/>
        <end position="168"/>
    </location>
</feature>
<reference evidence="2 3" key="1">
    <citation type="submission" date="2019-12" db="EMBL/GenBank/DDBJ databases">
        <title>Complete genome sequence of Pseudomonas stutzeri.</title>
        <authorList>
            <person name="Lim S.R."/>
            <person name="Kim J.H."/>
        </authorList>
    </citation>
    <scope>NUCLEOTIDE SEQUENCE [LARGE SCALE GENOMIC DNA]</scope>
    <source>
        <strain evidence="2 3">PM101005</strain>
    </source>
</reference>